<evidence type="ECO:0000259" key="2">
    <source>
        <dbReference type="Pfam" id="PF02638"/>
    </source>
</evidence>
<feature type="domain" description="Glycosyl hydrolase-like 10" evidence="2">
    <location>
        <begin position="41"/>
        <end position="357"/>
    </location>
</feature>
<gene>
    <name evidence="3" type="ORF">HNQ39_002781</name>
</gene>
<evidence type="ECO:0000313" key="3">
    <source>
        <dbReference type="EMBL" id="MBB6050990.1"/>
    </source>
</evidence>
<reference evidence="3 4" key="1">
    <citation type="submission" date="2020-08" db="EMBL/GenBank/DDBJ databases">
        <title>Genomic Encyclopedia of Type Strains, Phase IV (KMG-IV): sequencing the most valuable type-strain genomes for metagenomic binning, comparative biology and taxonomic classification.</title>
        <authorList>
            <person name="Goeker M."/>
        </authorList>
    </citation>
    <scope>NUCLEOTIDE SEQUENCE [LARGE SCALE GENOMIC DNA]</scope>
    <source>
        <strain evidence="3 4">DSM 23562</strain>
    </source>
</reference>
<proteinExistence type="predicted"/>
<organism evidence="3 4">
    <name type="scientific">Armatimonas rosea</name>
    <dbReference type="NCBI Taxonomy" id="685828"/>
    <lineage>
        <taxon>Bacteria</taxon>
        <taxon>Bacillati</taxon>
        <taxon>Armatimonadota</taxon>
        <taxon>Armatimonadia</taxon>
        <taxon>Armatimonadales</taxon>
        <taxon>Armatimonadaceae</taxon>
        <taxon>Armatimonas</taxon>
    </lineage>
</organism>
<dbReference type="InterPro" id="IPR017853">
    <property type="entry name" value="GH"/>
</dbReference>
<keyword evidence="1" id="KW-0732">Signal</keyword>
<dbReference type="EMBL" id="JACHGW010000002">
    <property type="protein sequence ID" value="MBB6050990.1"/>
    <property type="molecule type" value="Genomic_DNA"/>
</dbReference>
<keyword evidence="4" id="KW-1185">Reference proteome</keyword>
<evidence type="ECO:0000256" key="1">
    <source>
        <dbReference type="ARBA" id="ARBA00022729"/>
    </source>
</evidence>
<accession>A0A7W9SQJ6</accession>
<keyword evidence="3" id="KW-0449">Lipoprotein</keyword>
<name>A0A7W9SQJ6_ARMRO</name>
<dbReference type="Gene3D" id="3.20.20.80">
    <property type="entry name" value="Glycosidases"/>
    <property type="match status" value="1"/>
</dbReference>
<dbReference type="PANTHER" id="PTHR43405:SF1">
    <property type="entry name" value="GLYCOSYL HYDROLASE DIGH"/>
    <property type="match status" value="1"/>
</dbReference>
<dbReference type="InterPro" id="IPR052177">
    <property type="entry name" value="Divisome_Glycosyl_Hydrolase"/>
</dbReference>
<dbReference type="InterPro" id="IPR003790">
    <property type="entry name" value="GHL10"/>
</dbReference>
<dbReference type="Proteomes" id="UP000520814">
    <property type="component" value="Unassembled WGS sequence"/>
</dbReference>
<protein>
    <submittedName>
        <fullName evidence="3">Uncharacterized lipoprotein YddW (UPF0748 family)</fullName>
    </submittedName>
</protein>
<sequence length="488" mass="55213">MKRRDFLTLSAGAGAALLASDEEAHAEELGALEKPPPIPREFRGLWVASVTNIDWPSKPGLPPEEQRAELIALLDRAQRLKLNAVLLQVRPACDALYRSEKEPWSEYLTGVMGQDPGWDPLAEAVKEAHDRGIELHAWVNPFRARQSGAKSPTAANHVSVKHPAWVKAYGTLQWLDPGEPEASKHSLDVLMDIVRRYDIDGLHVDDYFYPYKLYTDEKNKVEKPFPDEPAWKRYVQGGGKLSRSDWRRKNIDDFIRTLYEQIKAEKPHVKFGISPFGIWRPGNPPQITGYDSYENLYGDSRKWMQEGWADYFAPQLYWKIDQAGQSFPILLIWWSEQNPLKRHLWPGLYTSKYPPLEIEYQIKVARGLSGTPSGHLHFSAVVLKKGMESDTNTMAGRLATVVYPEPALVPACPWLSTVPPPAPRNVRISGERITWQQVERAFVYAVQWRTGDRWSTVILPGDHAAHETGAQVDQAVVTAVDRLGNASV</sequence>
<evidence type="ECO:0000313" key="4">
    <source>
        <dbReference type="Proteomes" id="UP000520814"/>
    </source>
</evidence>
<comment type="caution">
    <text evidence="3">The sequence shown here is derived from an EMBL/GenBank/DDBJ whole genome shotgun (WGS) entry which is preliminary data.</text>
</comment>
<dbReference type="Pfam" id="PF02638">
    <property type="entry name" value="GHL10"/>
    <property type="match status" value="1"/>
</dbReference>
<dbReference type="AlphaFoldDB" id="A0A7W9SQJ6"/>
<dbReference type="PANTHER" id="PTHR43405">
    <property type="entry name" value="GLYCOSYL HYDROLASE DIGH"/>
    <property type="match status" value="1"/>
</dbReference>
<dbReference type="RefSeq" id="WP_184196965.1">
    <property type="nucleotide sequence ID" value="NZ_JACHGW010000002.1"/>
</dbReference>
<dbReference type="SUPFAM" id="SSF51445">
    <property type="entry name" value="(Trans)glycosidases"/>
    <property type="match status" value="1"/>
</dbReference>